<feature type="binding site" evidence="10">
    <location>
        <position position="188"/>
    </location>
    <ligand>
        <name>(2R)-3-phosphoglycerate</name>
        <dbReference type="ChEBI" id="CHEBI:58272"/>
    </ligand>
</feature>
<dbReference type="InterPro" id="IPR001576">
    <property type="entry name" value="Phosphoglycerate_kinase"/>
</dbReference>
<dbReference type="GO" id="GO:0043531">
    <property type="term" value="F:ADP binding"/>
    <property type="evidence" value="ECO:0007669"/>
    <property type="project" value="TreeGrafter"/>
</dbReference>
<feature type="binding site" evidence="9 11">
    <location>
        <position position="367"/>
    </location>
    <ligand>
        <name>ATP</name>
        <dbReference type="ChEBI" id="CHEBI:30616"/>
    </ligand>
</feature>
<evidence type="ECO:0000256" key="2">
    <source>
        <dbReference type="ARBA" id="ARBA00008982"/>
    </source>
</evidence>
<evidence type="ECO:0000256" key="3">
    <source>
        <dbReference type="ARBA" id="ARBA00013061"/>
    </source>
</evidence>
<evidence type="ECO:0000256" key="6">
    <source>
        <dbReference type="ARBA" id="ARBA00022777"/>
    </source>
</evidence>
<evidence type="ECO:0000313" key="13">
    <source>
        <dbReference type="EMBL" id="HIR65703.1"/>
    </source>
</evidence>
<comment type="caution">
    <text evidence="13">The sequence shown here is derived from an EMBL/GenBank/DDBJ whole genome shotgun (WGS) entry which is preliminary data.</text>
</comment>
<dbReference type="GO" id="GO:0005524">
    <property type="term" value="F:ATP binding"/>
    <property type="evidence" value="ECO:0007669"/>
    <property type="project" value="UniProtKB-KW"/>
</dbReference>
<dbReference type="GO" id="GO:0006096">
    <property type="term" value="P:glycolytic process"/>
    <property type="evidence" value="ECO:0007669"/>
    <property type="project" value="UniProtKB-UniRule"/>
</dbReference>
<feature type="binding site" evidence="9">
    <location>
        <position position="36"/>
    </location>
    <ligand>
        <name>substrate</name>
    </ligand>
</feature>
<evidence type="ECO:0000256" key="11">
    <source>
        <dbReference type="PIRSR" id="PIRSR000724-2"/>
    </source>
</evidence>
<feature type="binding site" evidence="9">
    <location>
        <position position="155"/>
    </location>
    <ligand>
        <name>substrate</name>
    </ligand>
</feature>
<evidence type="ECO:0000256" key="4">
    <source>
        <dbReference type="ARBA" id="ARBA00022679"/>
    </source>
</evidence>
<dbReference type="GO" id="GO:0006094">
    <property type="term" value="P:gluconeogenesis"/>
    <property type="evidence" value="ECO:0007669"/>
    <property type="project" value="TreeGrafter"/>
</dbReference>
<comment type="catalytic activity">
    <reaction evidence="1 9 12">
        <text>(2R)-3-phosphoglycerate + ATP = (2R)-3-phospho-glyceroyl phosphate + ADP</text>
        <dbReference type="Rhea" id="RHEA:14801"/>
        <dbReference type="ChEBI" id="CHEBI:30616"/>
        <dbReference type="ChEBI" id="CHEBI:57604"/>
        <dbReference type="ChEBI" id="CHEBI:58272"/>
        <dbReference type="ChEBI" id="CHEBI:456216"/>
        <dbReference type="EC" id="2.7.2.3"/>
    </reaction>
</comment>
<keyword evidence="4 9" id="KW-0808">Transferase</keyword>
<dbReference type="SUPFAM" id="SSF53748">
    <property type="entry name" value="Phosphoglycerate kinase"/>
    <property type="match status" value="1"/>
</dbReference>
<gene>
    <name evidence="9" type="primary">pgk</name>
    <name evidence="13" type="ORF">IAC95_02285</name>
</gene>
<dbReference type="AlphaFoldDB" id="A0A9D1E3I4"/>
<comment type="subunit">
    <text evidence="9">Monomer.</text>
</comment>
<feature type="binding site" evidence="10">
    <location>
        <position position="36"/>
    </location>
    <ligand>
        <name>(2R)-3-phosphoglycerate</name>
        <dbReference type="ChEBI" id="CHEBI:58272"/>
    </ligand>
</feature>
<feature type="binding site" evidence="9">
    <location>
        <position position="188"/>
    </location>
    <ligand>
        <name>substrate</name>
    </ligand>
</feature>
<feature type="binding site" evidence="9">
    <location>
        <position position="336"/>
    </location>
    <ligand>
        <name>ATP</name>
        <dbReference type="ChEBI" id="CHEBI:30616"/>
    </ligand>
</feature>
<sequence length="437" mass="46737">MNKKSIRDVDVKGKRCLVRVDFNVPMKDGVITDETRIQGALPTIKYLMEHGAKVILCSHLGKPHNIFTPGFKLNKKEKAALEALPEDQRESTKAEMIAKALKGDAKKFTLKPVADRLNQLLDGKVTFATDIVGADAQAKVAAMHDGDVVLLENTRFDAGEEGRDIEFCKKLAAFADIYVNDAFGTAHRSHASTAAIVEYGFVKDAVCGFLIEKELSVMAEALEHPVRPFVAILGGAKVADKLNVINNLLEKCDTLIIGGGMAYTFLKSQGKEVGKSLLDEEKIGYCRDMIAKAKAEGKKLLLPVDCVTIAQFPNPIDAPVETTVVDVDHIPADREGADIGPKTCELFAAEIKNAKTVIWNGPMGIFENPILAAGTNAVAKAMAESDATTIIGGGDSAAAVTQLGYADKMTHVSTGGGASLELFEGKVLPGIACLNDK</sequence>
<keyword evidence="7 9" id="KW-0067">ATP-binding</keyword>
<comment type="similarity">
    <text evidence="2 9 12">Belongs to the phosphoglycerate kinase family.</text>
</comment>
<feature type="binding site" evidence="9 10">
    <location>
        <begin position="59"/>
        <end position="62"/>
    </location>
    <ligand>
        <name>substrate</name>
    </ligand>
</feature>
<dbReference type="PANTHER" id="PTHR11406">
    <property type="entry name" value="PHOSPHOGLYCERATE KINASE"/>
    <property type="match status" value="1"/>
</dbReference>
<dbReference type="Gene3D" id="3.40.50.1260">
    <property type="entry name" value="Phosphoglycerate kinase, N-terminal domain"/>
    <property type="match status" value="2"/>
</dbReference>
<dbReference type="InterPro" id="IPR015824">
    <property type="entry name" value="Phosphoglycerate_kinase_N"/>
</dbReference>
<evidence type="ECO:0000313" key="14">
    <source>
        <dbReference type="Proteomes" id="UP000824200"/>
    </source>
</evidence>
<dbReference type="Proteomes" id="UP000824200">
    <property type="component" value="Unassembled WGS sequence"/>
</dbReference>
<comment type="pathway">
    <text evidence="9">Carbohydrate degradation; glycolysis; pyruvate from D-glyceraldehyde 3-phosphate: step 2/5.</text>
</comment>
<dbReference type="HAMAP" id="MF_00145">
    <property type="entry name" value="Phosphoglyc_kinase"/>
    <property type="match status" value="1"/>
</dbReference>
<dbReference type="CDD" id="cd00318">
    <property type="entry name" value="Phosphoglycerate_kinase"/>
    <property type="match status" value="1"/>
</dbReference>
<keyword evidence="9" id="KW-0963">Cytoplasm</keyword>
<dbReference type="InterPro" id="IPR036043">
    <property type="entry name" value="Phosphoglycerate_kinase_sf"/>
</dbReference>
<keyword evidence="8 9" id="KW-0324">Glycolysis</keyword>
<dbReference type="GO" id="GO:0005829">
    <property type="term" value="C:cytosol"/>
    <property type="evidence" value="ECO:0007669"/>
    <property type="project" value="TreeGrafter"/>
</dbReference>
<evidence type="ECO:0000256" key="1">
    <source>
        <dbReference type="ARBA" id="ARBA00000642"/>
    </source>
</evidence>
<proteinExistence type="inferred from homology"/>
<dbReference type="PRINTS" id="PR00477">
    <property type="entry name" value="PHGLYCKINASE"/>
</dbReference>
<feature type="binding site" evidence="9 11">
    <location>
        <begin position="393"/>
        <end position="396"/>
    </location>
    <ligand>
        <name>ATP</name>
        <dbReference type="ChEBI" id="CHEBI:30616"/>
    </ligand>
</feature>
<keyword evidence="6 9" id="KW-0418">Kinase</keyword>
<evidence type="ECO:0000256" key="12">
    <source>
        <dbReference type="RuleBase" id="RU000532"/>
    </source>
</evidence>
<dbReference type="GO" id="GO:0004618">
    <property type="term" value="F:phosphoglycerate kinase activity"/>
    <property type="evidence" value="ECO:0007669"/>
    <property type="project" value="UniProtKB-UniRule"/>
</dbReference>
<dbReference type="PANTHER" id="PTHR11406:SF23">
    <property type="entry name" value="PHOSPHOGLYCERATE KINASE 1, CHLOROPLASTIC-RELATED"/>
    <property type="match status" value="1"/>
</dbReference>
<dbReference type="FunFam" id="3.40.50.1260:FF:000005">
    <property type="entry name" value="Phosphoglycerate kinase"/>
    <property type="match status" value="1"/>
</dbReference>
<feature type="binding site" evidence="9 10">
    <location>
        <begin position="21"/>
        <end position="23"/>
    </location>
    <ligand>
        <name>substrate</name>
    </ligand>
</feature>
<accession>A0A9D1E3I4</accession>
<protein>
    <recommendedName>
        <fullName evidence="3 9">Phosphoglycerate kinase</fullName>
        <ecNumber evidence="3 9">2.7.2.3</ecNumber>
    </recommendedName>
</protein>
<feature type="binding site" evidence="10">
    <location>
        <position position="155"/>
    </location>
    <ligand>
        <name>(2R)-3-phosphoglycerate</name>
        <dbReference type="ChEBI" id="CHEBI:58272"/>
    </ligand>
</feature>
<dbReference type="FunFam" id="3.40.50.1260:FF:000007">
    <property type="entry name" value="Phosphoglycerate kinase"/>
    <property type="match status" value="1"/>
</dbReference>
<dbReference type="PIRSF" id="PIRSF000724">
    <property type="entry name" value="Pgk"/>
    <property type="match status" value="1"/>
</dbReference>
<dbReference type="EC" id="2.7.2.3" evidence="3 9"/>
<dbReference type="Pfam" id="PF00162">
    <property type="entry name" value="PGK"/>
    <property type="match status" value="1"/>
</dbReference>
<evidence type="ECO:0000256" key="8">
    <source>
        <dbReference type="ARBA" id="ARBA00023152"/>
    </source>
</evidence>
<evidence type="ECO:0000256" key="9">
    <source>
        <dbReference type="HAMAP-Rule" id="MF_00145"/>
    </source>
</evidence>
<comment type="subcellular location">
    <subcellularLocation>
        <location evidence="9">Cytoplasm</location>
    </subcellularLocation>
</comment>
<reference evidence="13" key="1">
    <citation type="submission" date="2020-10" db="EMBL/GenBank/DDBJ databases">
        <authorList>
            <person name="Gilroy R."/>
        </authorList>
    </citation>
    <scope>NUCLEOTIDE SEQUENCE</scope>
    <source>
        <strain evidence="13">CHK121-14286</strain>
    </source>
</reference>
<organism evidence="13 14">
    <name type="scientific">Candidatus Fimimonas gallinarum</name>
    <dbReference type="NCBI Taxonomy" id="2840821"/>
    <lineage>
        <taxon>Bacteria</taxon>
        <taxon>Pseudomonadati</taxon>
        <taxon>Myxococcota</taxon>
        <taxon>Myxococcia</taxon>
        <taxon>Myxococcales</taxon>
        <taxon>Cystobacterineae</taxon>
        <taxon>Myxococcaceae</taxon>
        <taxon>Myxococcaceae incertae sedis</taxon>
        <taxon>Candidatus Fimimonas</taxon>
    </lineage>
</organism>
<dbReference type="EMBL" id="DVHL01000018">
    <property type="protein sequence ID" value="HIR65703.1"/>
    <property type="molecule type" value="Genomic_DNA"/>
</dbReference>
<reference evidence="13" key="2">
    <citation type="journal article" date="2021" name="PeerJ">
        <title>Extensive microbial diversity within the chicken gut microbiome revealed by metagenomics and culture.</title>
        <authorList>
            <person name="Gilroy R."/>
            <person name="Ravi A."/>
            <person name="Getino M."/>
            <person name="Pursley I."/>
            <person name="Horton D.L."/>
            <person name="Alikhan N.F."/>
            <person name="Baker D."/>
            <person name="Gharbi K."/>
            <person name="Hall N."/>
            <person name="Watson M."/>
            <person name="Adriaenssens E.M."/>
            <person name="Foster-Nyarko E."/>
            <person name="Jarju S."/>
            <person name="Secka A."/>
            <person name="Antonio M."/>
            <person name="Oren A."/>
            <person name="Chaudhuri R.R."/>
            <person name="La Ragione R."/>
            <person name="Hildebrand F."/>
            <person name="Pallen M.J."/>
        </authorList>
    </citation>
    <scope>NUCLEOTIDE SEQUENCE</scope>
    <source>
        <strain evidence="13">CHK121-14286</strain>
    </source>
</reference>
<feature type="binding site" evidence="9 11">
    <location>
        <position position="241"/>
    </location>
    <ligand>
        <name>ATP</name>
        <dbReference type="ChEBI" id="CHEBI:30616"/>
    </ligand>
</feature>
<evidence type="ECO:0000256" key="5">
    <source>
        <dbReference type="ARBA" id="ARBA00022741"/>
    </source>
</evidence>
<evidence type="ECO:0000256" key="10">
    <source>
        <dbReference type="PIRSR" id="PIRSR000724-1"/>
    </source>
</evidence>
<evidence type="ECO:0000256" key="7">
    <source>
        <dbReference type="ARBA" id="ARBA00022840"/>
    </source>
</evidence>
<name>A0A9D1E3I4_9BACT</name>
<keyword evidence="5 9" id="KW-0547">Nucleotide-binding</keyword>